<accession>A0A1E7LI21</accession>
<comment type="caution">
    <text evidence="4">The sequence shown here is derived from an EMBL/GenBank/DDBJ whole genome shotgun (WGS) entry which is preliminary data.</text>
</comment>
<dbReference type="Gene3D" id="1.10.150.520">
    <property type="match status" value="1"/>
</dbReference>
<keyword evidence="2" id="KW-0378">Hydrolase</keyword>
<evidence type="ECO:0000313" key="4">
    <source>
        <dbReference type="EMBL" id="OEV15804.1"/>
    </source>
</evidence>
<comment type="cofactor">
    <cofactor evidence="1">
        <name>Mg(2+)</name>
        <dbReference type="ChEBI" id="CHEBI:18420"/>
    </cofactor>
</comment>
<dbReference type="Gene3D" id="3.40.50.1000">
    <property type="entry name" value="HAD superfamily/HAD-like"/>
    <property type="match status" value="1"/>
</dbReference>
<dbReference type="Proteomes" id="UP000175971">
    <property type="component" value="Unassembled WGS sequence"/>
</dbReference>
<dbReference type="Pfam" id="PF13419">
    <property type="entry name" value="HAD_2"/>
    <property type="match status" value="1"/>
</dbReference>
<dbReference type="NCBIfam" id="TIGR01549">
    <property type="entry name" value="HAD-SF-IA-v1"/>
    <property type="match status" value="1"/>
</dbReference>
<keyword evidence="3" id="KW-0460">Magnesium</keyword>
<dbReference type="PANTHER" id="PTHR46470">
    <property type="entry name" value="N-ACYLNEURAMINATE-9-PHOSPHATASE"/>
    <property type="match status" value="1"/>
</dbReference>
<evidence type="ECO:0000256" key="1">
    <source>
        <dbReference type="ARBA" id="ARBA00001946"/>
    </source>
</evidence>
<dbReference type="PATRIC" id="fig|518642.7.peg.7384"/>
<dbReference type="SUPFAM" id="SSF56784">
    <property type="entry name" value="HAD-like"/>
    <property type="match status" value="1"/>
</dbReference>
<keyword evidence="5" id="KW-1185">Reference proteome</keyword>
<organism evidence="4 5">
    <name type="scientific">Streptomyces nanshensis</name>
    <dbReference type="NCBI Taxonomy" id="518642"/>
    <lineage>
        <taxon>Bacteria</taxon>
        <taxon>Bacillati</taxon>
        <taxon>Actinomycetota</taxon>
        <taxon>Actinomycetes</taxon>
        <taxon>Kitasatosporales</taxon>
        <taxon>Streptomycetaceae</taxon>
        <taxon>Streptomyces</taxon>
    </lineage>
</organism>
<dbReference type="InterPro" id="IPR006439">
    <property type="entry name" value="HAD-SF_hydro_IA"/>
</dbReference>
<dbReference type="SFLD" id="SFLDG01129">
    <property type="entry name" value="C1.5:_HAD__Beta-PGM__Phosphata"/>
    <property type="match status" value="1"/>
</dbReference>
<evidence type="ECO:0000256" key="3">
    <source>
        <dbReference type="ARBA" id="ARBA00022842"/>
    </source>
</evidence>
<dbReference type="GO" id="GO:0044281">
    <property type="term" value="P:small molecule metabolic process"/>
    <property type="evidence" value="ECO:0007669"/>
    <property type="project" value="UniProtKB-ARBA"/>
</dbReference>
<dbReference type="InterPro" id="IPR023214">
    <property type="entry name" value="HAD_sf"/>
</dbReference>
<dbReference type="OrthoDB" id="3680851at2"/>
<evidence type="ECO:0000313" key="5">
    <source>
        <dbReference type="Proteomes" id="UP000175971"/>
    </source>
</evidence>
<sequence length="226" mass="24389">MQRLVLFDLDNTLIDGNGAIQDWAVQFAARHSLADHAATQLVELVQERAFPVTFEPIRAQYRLQPSPKTLWRQYCSNIAAAVRCPERILAGLDALRATGWRVGVATNGATDIQNAKLQATGLIDRIDGVCVSESVGARKPAPAVFEAAAVACGSLISQGGWMVGDNPETDIDGGRRAGLRTIWIPNGRAWPNRLAAPDHCVPDAETAIALLLASDWEARPTASRRS</sequence>
<proteinExistence type="predicted"/>
<protein>
    <submittedName>
        <fullName evidence="4">Phosphatase</fullName>
    </submittedName>
</protein>
<dbReference type="GO" id="GO:0016787">
    <property type="term" value="F:hydrolase activity"/>
    <property type="evidence" value="ECO:0007669"/>
    <property type="project" value="UniProtKB-KW"/>
</dbReference>
<dbReference type="InterPro" id="IPR041492">
    <property type="entry name" value="HAD_2"/>
</dbReference>
<dbReference type="EMBL" id="LJGZ01000106">
    <property type="protein sequence ID" value="OEV15804.1"/>
    <property type="molecule type" value="Genomic_DNA"/>
</dbReference>
<dbReference type="RefSeq" id="WP_070204381.1">
    <property type="nucleotide sequence ID" value="NZ_LJGZ01000106.1"/>
</dbReference>
<dbReference type="AlphaFoldDB" id="A0A1E7LI21"/>
<dbReference type="PRINTS" id="PR00413">
    <property type="entry name" value="HADHALOGNASE"/>
</dbReference>
<evidence type="ECO:0000256" key="2">
    <source>
        <dbReference type="ARBA" id="ARBA00022801"/>
    </source>
</evidence>
<dbReference type="InterPro" id="IPR051400">
    <property type="entry name" value="HAD-like_hydrolase"/>
</dbReference>
<name>A0A1E7LI21_9ACTN</name>
<reference evidence="4 5" key="1">
    <citation type="journal article" date="2016" name="Front. Microbiol.">
        <title>Comparative Genomics Analysis of Streptomyces Species Reveals Their Adaptation to the Marine Environment and Their Diversity at the Genomic Level.</title>
        <authorList>
            <person name="Tian X."/>
            <person name="Zhang Z."/>
            <person name="Yang T."/>
            <person name="Chen M."/>
            <person name="Li J."/>
            <person name="Chen F."/>
            <person name="Yang J."/>
            <person name="Li W."/>
            <person name="Zhang B."/>
            <person name="Zhang Z."/>
            <person name="Wu J."/>
            <person name="Zhang C."/>
            <person name="Long L."/>
            <person name="Xiao J."/>
        </authorList>
    </citation>
    <scope>NUCLEOTIDE SEQUENCE [LARGE SCALE GENOMIC DNA]</scope>
    <source>
        <strain evidence="4 5">SCSIO M10372</strain>
    </source>
</reference>
<dbReference type="InterPro" id="IPR036412">
    <property type="entry name" value="HAD-like_sf"/>
</dbReference>
<dbReference type="SFLD" id="SFLDS00003">
    <property type="entry name" value="Haloacid_Dehalogenase"/>
    <property type="match status" value="1"/>
</dbReference>
<gene>
    <name evidence="4" type="ORF">AN221_36010</name>
</gene>